<dbReference type="RefSeq" id="WP_218039344.1">
    <property type="nucleotide sequence ID" value="NZ_BLIR01000003.1"/>
</dbReference>
<feature type="transmembrane region" description="Helical" evidence="1">
    <location>
        <begin position="21"/>
        <end position="42"/>
    </location>
</feature>
<evidence type="ECO:0000313" key="3">
    <source>
        <dbReference type="Proteomes" id="UP000431826"/>
    </source>
</evidence>
<keyword evidence="1" id="KW-0472">Membrane</keyword>
<feature type="transmembrane region" description="Helical" evidence="1">
    <location>
        <begin position="134"/>
        <end position="154"/>
    </location>
</feature>
<dbReference type="GeneID" id="96286911"/>
<name>A0A640V0S3_9ACTN</name>
<organism evidence="2 3">
    <name type="scientific">Streptomyces tubercidicus</name>
    <dbReference type="NCBI Taxonomy" id="47759"/>
    <lineage>
        <taxon>Bacteria</taxon>
        <taxon>Bacillati</taxon>
        <taxon>Actinomycetota</taxon>
        <taxon>Actinomycetes</taxon>
        <taxon>Kitasatosporales</taxon>
        <taxon>Streptomycetaceae</taxon>
        <taxon>Streptomyces</taxon>
    </lineage>
</organism>
<dbReference type="Proteomes" id="UP000431826">
    <property type="component" value="Unassembled WGS sequence"/>
</dbReference>
<dbReference type="AlphaFoldDB" id="A0A640V0S3"/>
<evidence type="ECO:0000256" key="1">
    <source>
        <dbReference type="SAM" id="Phobius"/>
    </source>
</evidence>
<sequence length="171" mass="18312">MMLAGGLAARYVAGWRGLGGALLLCVPLLDIVLLAATVISVRNGAGPSIWHGLSAAYLGITVVYGHRTLRWADAKFAHRFGGAPKPERPKLYGRQAIADAWRSWFTFLLAYAISAAMMIGLVVLVGGLSKGAPLLVWLNPLTKILIYSLIWPIVTTIWPGKAPEPEPAGKV</sequence>
<proteinExistence type="predicted"/>
<protein>
    <submittedName>
        <fullName evidence="2">Putative membrane protein YmcC</fullName>
    </submittedName>
</protein>
<accession>A0A640V0S3</accession>
<keyword evidence="1" id="KW-1133">Transmembrane helix</keyword>
<gene>
    <name evidence="2" type="primary">ymcC</name>
    <name evidence="2" type="ORF">Stube_58470</name>
</gene>
<feature type="transmembrane region" description="Helical" evidence="1">
    <location>
        <begin position="104"/>
        <end position="128"/>
    </location>
</feature>
<dbReference type="EMBL" id="BLIR01000003">
    <property type="protein sequence ID" value="GFE41174.1"/>
    <property type="molecule type" value="Genomic_DNA"/>
</dbReference>
<reference evidence="2 3" key="1">
    <citation type="submission" date="2019-12" db="EMBL/GenBank/DDBJ databases">
        <title>Whole genome shotgun sequence of Streptomyces tubercidicus NBRC 13090.</title>
        <authorList>
            <person name="Ichikawa N."/>
            <person name="Kimura A."/>
            <person name="Kitahashi Y."/>
            <person name="Komaki H."/>
            <person name="Tamura T."/>
        </authorList>
    </citation>
    <scope>NUCLEOTIDE SEQUENCE [LARGE SCALE GENOMIC DNA]</scope>
    <source>
        <strain evidence="2 3">NBRC 13090</strain>
    </source>
</reference>
<keyword evidence="1" id="KW-0812">Transmembrane</keyword>
<comment type="caution">
    <text evidence="2">The sequence shown here is derived from an EMBL/GenBank/DDBJ whole genome shotgun (WGS) entry which is preliminary data.</text>
</comment>
<evidence type="ECO:0000313" key="2">
    <source>
        <dbReference type="EMBL" id="GFE41174.1"/>
    </source>
</evidence>
<feature type="transmembrane region" description="Helical" evidence="1">
    <location>
        <begin position="48"/>
        <end position="65"/>
    </location>
</feature>
<keyword evidence="3" id="KW-1185">Reference proteome</keyword>